<sequence>MIQTRDKKSEKTPDKKAASVDDDYLRLDDEDALLFDKPKESKTRSKTSKASSKSAAQGKPPSSSTPSTSKTKSSSVSGDANNNNEMLDVLKQIRLTIDISKILANQIIIQLNQSDKTLVAVSLDITENQCQWILDHLVHTMDVHRVHYRQTSDLIERVHVSKLLLIQDFGKVKDFVGKTLEDIQLQVTPDTGIDNIAEDFIPDLHYDEVDADYSIPIQPGSISDNEICTAIGFYKLLQQIKDIGYIHDNDSIMADKGFRIEKDLNDLKMKLNIPPFASSATQMSAGDVTLTRKIAAHRIHIERSINKKL</sequence>
<name>A0A6J8D798_MYTCO</name>
<evidence type="ECO:0000256" key="3">
    <source>
        <dbReference type="SAM" id="MobiDB-lite"/>
    </source>
</evidence>
<protein>
    <recommendedName>
        <fullName evidence="4">DDE Tnp4 domain-containing protein</fullName>
    </recommendedName>
</protein>
<gene>
    <name evidence="5" type="ORF">MCOR_37107</name>
</gene>
<dbReference type="PANTHER" id="PTHR23080:SF143">
    <property type="entry name" value="SI:DKEY-56D12.4"/>
    <property type="match status" value="1"/>
</dbReference>
<evidence type="ECO:0000313" key="6">
    <source>
        <dbReference type="Proteomes" id="UP000507470"/>
    </source>
</evidence>
<feature type="region of interest" description="Disordered" evidence="3">
    <location>
        <begin position="1"/>
        <end position="23"/>
    </location>
</feature>
<dbReference type="EMBL" id="CACVKT020006695">
    <property type="protein sequence ID" value="CAC5403202.1"/>
    <property type="molecule type" value="Genomic_DNA"/>
</dbReference>
<dbReference type="AlphaFoldDB" id="A0A6J8D798"/>
<keyword evidence="6" id="KW-1185">Reference proteome</keyword>
<feature type="compositionally biased region" description="Low complexity" evidence="3">
    <location>
        <begin position="48"/>
        <end position="75"/>
    </location>
</feature>
<keyword evidence="2" id="KW-0479">Metal-binding</keyword>
<evidence type="ECO:0000256" key="2">
    <source>
        <dbReference type="ARBA" id="ARBA00022723"/>
    </source>
</evidence>
<proteinExistence type="predicted"/>
<dbReference type="Pfam" id="PF13359">
    <property type="entry name" value="DDE_Tnp_4"/>
    <property type="match status" value="1"/>
</dbReference>
<reference evidence="5 6" key="1">
    <citation type="submission" date="2020-06" db="EMBL/GenBank/DDBJ databases">
        <authorList>
            <person name="Li R."/>
            <person name="Bekaert M."/>
        </authorList>
    </citation>
    <scope>NUCLEOTIDE SEQUENCE [LARGE SCALE GENOMIC DNA]</scope>
    <source>
        <strain evidence="6">wild</strain>
    </source>
</reference>
<evidence type="ECO:0000259" key="4">
    <source>
        <dbReference type="Pfam" id="PF13359"/>
    </source>
</evidence>
<dbReference type="PANTHER" id="PTHR23080">
    <property type="entry name" value="THAP DOMAIN PROTEIN"/>
    <property type="match status" value="1"/>
</dbReference>
<comment type="cofactor">
    <cofactor evidence="1">
        <name>a divalent metal cation</name>
        <dbReference type="ChEBI" id="CHEBI:60240"/>
    </cofactor>
</comment>
<dbReference type="GO" id="GO:0046872">
    <property type="term" value="F:metal ion binding"/>
    <property type="evidence" value="ECO:0007669"/>
    <property type="project" value="UniProtKB-KW"/>
</dbReference>
<evidence type="ECO:0000256" key="1">
    <source>
        <dbReference type="ARBA" id="ARBA00001968"/>
    </source>
</evidence>
<dbReference type="OrthoDB" id="6783964at2759"/>
<organism evidence="5 6">
    <name type="scientific">Mytilus coruscus</name>
    <name type="common">Sea mussel</name>
    <dbReference type="NCBI Taxonomy" id="42192"/>
    <lineage>
        <taxon>Eukaryota</taxon>
        <taxon>Metazoa</taxon>
        <taxon>Spiralia</taxon>
        <taxon>Lophotrochozoa</taxon>
        <taxon>Mollusca</taxon>
        <taxon>Bivalvia</taxon>
        <taxon>Autobranchia</taxon>
        <taxon>Pteriomorphia</taxon>
        <taxon>Mytilida</taxon>
        <taxon>Mytiloidea</taxon>
        <taxon>Mytilidae</taxon>
        <taxon>Mytilinae</taxon>
        <taxon>Mytilus</taxon>
    </lineage>
</organism>
<dbReference type="InterPro" id="IPR027806">
    <property type="entry name" value="HARBI1_dom"/>
</dbReference>
<dbReference type="Proteomes" id="UP000507470">
    <property type="component" value="Unassembled WGS sequence"/>
</dbReference>
<accession>A0A6J8D798</accession>
<feature type="region of interest" description="Disordered" evidence="3">
    <location>
        <begin position="35"/>
        <end position="82"/>
    </location>
</feature>
<feature type="domain" description="DDE Tnp4" evidence="4">
    <location>
        <begin position="218"/>
        <end position="306"/>
    </location>
</feature>
<evidence type="ECO:0000313" key="5">
    <source>
        <dbReference type="EMBL" id="CAC5403202.1"/>
    </source>
</evidence>